<dbReference type="InterPro" id="IPR040079">
    <property type="entry name" value="Glutathione_S-Trfase"/>
</dbReference>
<dbReference type="Gene3D" id="1.20.1050.10">
    <property type="match status" value="1"/>
</dbReference>
<dbReference type="InterPro" id="IPR010987">
    <property type="entry name" value="Glutathione-S-Trfase_C-like"/>
</dbReference>
<gene>
    <name evidence="3" type="ORF">P3W85_21160</name>
</gene>
<sequence length="215" mass="24846">MLKVWGRRSSFNVQKVLWLIGELNLPHQHIPAGGSFGVNGTPEFLAMNPHGKVPVIDDNGTVIWESHSILRYLAATYGSPGFWVEDAGQRSNADRWMDWSQTTLQPAFLTGVFWGFYRTPPALRDWSRLNKSIEQCAQHFQLLDRVLSDRPFLAGDSLTLADIPAGTNLYRYFELEIERPDLPNVQAWYERLRQRPAYRQHVMVPFDELRGRLDY</sequence>
<dbReference type="SUPFAM" id="SSF47616">
    <property type="entry name" value="GST C-terminal domain-like"/>
    <property type="match status" value="1"/>
</dbReference>
<proteinExistence type="predicted"/>
<evidence type="ECO:0000259" key="2">
    <source>
        <dbReference type="PROSITE" id="PS50405"/>
    </source>
</evidence>
<name>A0ABT6AS40_9BURK</name>
<dbReference type="PANTHER" id="PTHR44051">
    <property type="entry name" value="GLUTATHIONE S-TRANSFERASE-RELATED"/>
    <property type="match status" value="1"/>
</dbReference>
<dbReference type="Proteomes" id="UP001216674">
    <property type="component" value="Unassembled WGS sequence"/>
</dbReference>
<evidence type="ECO:0000259" key="1">
    <source>
        <dbReference type="PROSITE" id="PS50404"/>
    </source>
</evidence>
<dbReference type="SFLD" id="SFLDG01150">
    <property type="entry name" value="Main.1:_Beta-like"/>
    <property type="match status" value="1"/>
</dbReference>
<dbReference type="InterPro" id="IPR004046">
    <property type="entry name" value="GST_C"/>
</dbReference>
<protein>
    <submittedName>
        <fullName evidence="3">Glutathione S-transferase</fullName>
    </submittedName>
</protein>
<feature type="domain" description="GST C-terminal" evidence="2">
    <location>
        <begin position="86"/>
        <end position="215"/>
    </location>
</feature>
<dbReference type="SUPFAM" id="SSF52833">
    <property type="entry name" value="Thioredoxin-like"/>
    <property type="match status" value="1"/>
</dbReference>
<evidence type="ECO:0000313" key="4">
    <source>
        <dbReference type="Proteomes" id="UP001216674"/>
    </source>
</evidence>
<keyword evidence="4" id="KW-1185">Reference proteome</keyword>
<evidence type="ECO:0000313" key="3">
    <source>
        <dbReference type="EMBL" id="MDF3835445.1"/>
    </source>
</evidence>
<organism evidence="3 4">
    <name type="scientific">Cupriavidus basilensis</name>
    <dbReference type="NCBI Taxonomy" id="68895"/>
    <lineage>
        <taxon>Bacteria</taxon>
        <taxon>Pseudomonadati</taxon>
        <taxon>Pseudomonadota</taxon>
        <taxon>Betaproteobacteria</taxon>
        <taxon>Burkholderiales</taxon>
        <taxon>Burkholderiaceae</taxon>
        <taxon>Cupriavidus</taxon>
    </lineage>
</organism>
<dbReference type="InterPro" id="IPR036249">
    <property type="entry name" value="Thioredoxin-like_sf"/>
</dbReference>
<dbReference type="Pfam" id="PF00043">
    <property type="entry name" value="GST_C"/>
    <property type="match status" value="1"/>
</dbReference>
<accession>A0ABT6AS40</accession>
<dbReference type="SFLD" id="SFLDG00358">
    <property type="entry name" value="Main_(cytGST)"/>
    <property type="match status" value="1"/>
</dbReference>
<dbReference type="EMBL" id="JARJLM010000355">
    <property type="protein sequence ID" value="MDF3835445.1"/>
    <property type="molecule type" value="Genomic_DNA"/>
</dbReference>
<feature type="domain" description="GST N-terminal" evidence="1">
    <location>
        <begin position="1"/>
        <end position="81"/>
    </location>
</feature>
<dbReference type="CDD" id="cd03047">
    <property type="entry name" value="GST_N_2"/>
    <property type="match status" value="1"/>
</dbReference>
<dbReference type="PANTHER" id="PTHR44051:SF19">
    <property type="entry name" value="DISULFIDE-BOND OXIDOREDUCTASE YFCG"/>
    <property type="match status" value="1"/>
</dbReference>
<dbReference type="CDD" id="cd03180">
    <property type="entry name" value="GST_C_2"/>
    <property type="match status" value="1"/>
</dbReference>
<dbReference type="InterPro" id="IPR004045">
    <property type="entry name" value="Glutathione_S-Trfase_N"/>
</dbReference>
<dbReference type="InterPro" id="IPR036282">
    <property type="entry name" value="Glutathione-S-Trfase_C_sf"/>
</dbReference>
<comment type="caution">
    <text evidence="3">The sequence shown here is derived from an EMBL/GenBank/DDBJ whole genome shotgun (WGS) entry which is preliminary data.</text>
</comment>
<dbReference type="Pfam" id="PF13417">
    <property type="entry name" value="GST_N_3"/>
    <property type="match status" value="1"/>
</dbReference>
<dbReference type="RefSeq" id="WP_017228562.1">
    <property type="nucleotide sequence ID" value="NZ_JARJLM010000355.1"/>
</dbReference>
<dbReference type="PROSITE" id="PS50404">
    <property type="entry name" value="GST_NTER"/>
    <property type="match status" value="1"/>
</dbReference>
<dbReference type="SFLD" id="SFLDS00019">
    <property type="entry name" value="Glutathione_Transferase_(cytos"/>
    <property type="match status" value="1"/>
</dbReference>
<dbReference type="Gene3D" id="3.40.30.10">
    <property type="entry name" value="Glutaredoxin"/>
    <property type="match status" value="1"/>
</dbReference>
<reference evidence="3 4" key="1">
    <citation type="submission" date="2023-03" db="EMBL/GenBank/DDBJ databases">
        <title>Draft assemblies of triclosan tolerant bacteria isolated from returned activated sludge.</title>
        <authorList>
            <person name="Van Hamelsveld S."/>
        </authorList>
    </citation>
    <scope>NUCLEOTIDE SEQUENCE [LARGE SCALE GENOMIC DNA]</scope>
    <source>
        <strain evidence="3 4">GW210010_S58</strain>
    </source>
</reference>
<dbReference type="PROSITE" id="PS50405">
    <property type="entry name" value="GST_CTER"/>
    <property type="match status" value="1"/>
</dbReference>